<dbReference type="NCBIfam" id="NF008868">
    <property type="entry name" value="PRK11903.1"/>
    <property type="match status" value="1"/>
</dbReference>
<dbReference type="SUPFAM" id="SSF53720">
    <property type="entry name" value="ALDH-like"/>
    <property type="match status" value="1"/>
</dbReference>
<evidence type="ECO:0000256" key="4">
    <source>
        <dbReference type="SAM" id="MobiDB-lite"/>
    </source>
</evidence>
<dbReference type="AlphaFoldDB" id="A0A191WJ38"/>
<feature type="domain" description="MaoC-like" evidence="6">
    <location>
        <begin position="579"/>
        <end position="684"/>
    </location>
</feature>
<keyword evidence="3" id="KW-0560">Oxidoreductase</keyword>
<evidence type="ECO:0000259" key="5">
    <source>
        <dbReference type="Pfam" id="PF00171"/>
    </source>
</evidence>
<reference evidence="8" key="2">
    <citation type="submission" date="2016-01" db="EMBL/GenBank/DDBJ databases">
        <title>Complete genome sequence of Agromyces aureus AR33T and comparison with related organisms.</title>
        <authorList>
            <person name="Corretto E."/>
            <person name="Antonielli L."/>
            <person name="Sessitsch A."/>
            <person name="Brader G."/>
        </authorList>
    </citation>
    <scope>NUCLEOTIDE SEQUENCE [LARGE SCALE GENOMIC DNA]</scope>
    <source>
        <strain evidence="8">AR33</strain>
    </source>
</reference>
<dbReference type="KEGG" id="agy:ATC03_17245"/>
<dbReference type="CDD" id="cd03452">
    <property type="entry name" value="MaoC_C"/>
    <property type="match status" value="1"/>
</dbReference>
<dbReference type="Gene3D" id="3.10.129.10">
    <property type="entry name" value="Hotdog Thioesterase"/>
    <property type="match status" value="1"/>
</dbReference>
<feature type="region of interest" description="Disordered" evidence="4">
    <location>
        <begin position="29"/>
        <end position="48"/>
    </location>
</feature>
<dbReference type="InterPro" id="IPR016163">
    <property type="entry name" value="Ald_DH_C"/>
</dbReference>
<dbReference type="InterPro" id="IPR011966">
    <property type="entry name" value="PaaN-DH"/>
</dbReference>
<evidence type="ECO:0000313" key="8">
    <source>
        <dbReference type="Proteomes" id="UP000078437"/>
    </source>
</evidence>
<keyword evidence="8" id="KW-1185">Reference proteome</keyword>
<gene>
    <name evidence="7" type="ORF">ATC03_17245</name>
</gene>
<dbReference type="InterPro" id="IPR002539">
    <property type="entry name" value="MaoC-like_dom"/>
</dbReference>
<dbReference type="Proteomes" id="UP000078437">
    <property type="component" value="Chromosome"/>
</dbReference>
<dbReference type="PANTHER" id="PTHR43111">
    <property type="entry name" value="ALDEHYDE DEHYDROGENASE B-RELATED"/>
    <property type="match status" value="1"/>
</dbReference>
<name>A0A191WJ38_9MICO</name>
<protein>
    <submittedName>
        <fullName evidence="7">Enoyl-CoA hydratase</fullName>
    </submittedName>
</protein>
<dbReference type="CDD" id="cd07128">
    <property type="entry name" value="ALDH_MaoC-N"/>
    <property type="match status" value="1"/>
</dbReference>
<evidence type="ECO:0000256" key="2">
    <source>
        <dbReference type="ARBA" id="ARBA00009986"/>
    </source>
</evidence>
<evidence type="ECO:0000259" key="6">
    <source>
        <dbReference type="Pfam" id="PF01575"/>
    </source>
</evidence>
<sequence length="716" mass="74997">MGQSVKGMQMTEILPSYVNGGWWAPDAAGSPAGTTAAATSETPATEVRDASTGEVVARVSTEGLDLGAALEFARTVGQRSLGALTFHQRAVLLKQMALALTERKQELYELSSRTGATKQDSWVDIDGGIGVLFAYSSKGRRELPNAQVYVDGGVEQLSKDGSFLGRHIYTRLPGVAVQINAFNFPVWGSLEKFAPAFLAGVPSLVKPATPTGYLAEAFVRILVESGLLPDGSLQLVSGSVPGLFGHLRLGDLVAFTGSASTAERLRANDSVQTGGVRFTSETDSINASVLGPDAVAGTPEFDAYVKQLVAEMTTKAGQKCTAIRRAVVPAASVDGVIEAVRARIAERIVIGDPRAEGVTMGPLASLEQRDEVLRQVRRLAGEGGEVVIGSTDAPSVRLADGSTGEAADGAFVEPVMLRFADAASPALHEVEAFGPVTSIVGYDTVDEAVRLVARGGGSLVTSVATHDPAVAVALASGIAAYNGRLLLLDRDDARTSTGHGSPLPNLVHGGPGRAGGGEELGGIRAVLHHMQRTAVQGSPEMLTALTGVWHAGAASTPFAEAGQPHPFRKSLAELRIGDQVVSGSRTVTLEDIETFAHFTGDTFYAHMDEASAAANPFFPGRVAHGYLLVSWAAGLFVDAAPGPVLANSGLENLRFVTPVSPGDTIRVELTAKQITPRETDEYGEVRWDAVLRNQHDELVASYDVLTLVAKELEPAA</sequence>
<evidence type="ECO:0000256" key="1">
    <source>
        <dbReference type="ARBA" id="ARBA00005254"/>
    </source>
</evidence>
<dbReference type="Pfam" id="PF00171">
    <property type="entry name" value="Aldedh"/>
    <property type="match status" value="1"/>
</dbReference>
<proteinExistence type="inferred from homology"/>
<dbReference type="STRING" id="453304.ATC03_17245"/>
<comment type="similarity">
    <text evidence="2">Belongs to the aldehyde dehydrogenase family.</text>
</comment>
<organism evidence="7 8">
    <name type="scientific">Agromyces aureus</name>
    <dbReference type="NCBI Taxonomy" id="453304"/>
    <lineage>
        <taxon>Bacteria</taxon>
        <taxon>Bacillati</taxon>
        <taxon>Actinomycetota</taxon>
        <taxon>Actinomycetes</taxon>
        <taxon>Micrococcales</taxon>
        <taxon>Microbacteriaceae</taxon>
        <taxon>Agromyces</taxon>
    </lineage>
</organism>
<feature type="domain" description="Aldehyde dehydrogenase" evidence="5">
    <location>
        <begin position="43"/>
        <end position="479"/>
    </location>
</feature>
<dbReference type="EMBL" id="CP013979">
    <property type="protein sequence ID" value="ANJ28189.1"/>
    <property type="molecule type" value="Genomic_DNA"/>
</dbReference>
<dbReference type="InterPro" id="IPR029069">
    <property type="entry name" value="HotDog_dom_sf"/>
</dbReference>
<dbReference type="Gene3D" id="3.40.605.10">
    <property type="entry name" value="Aldehyde Dehydrogenase, Chain A, domain 1"/>
    <property type="match status" value="1"/>
</dbReference>
<comment type="similarity">
    <text evidence="1">Belongs to the enoyl-CoA hydratase/isomerase family.</text>
</comment>
<evidence type="ECO:0000313" key="7">
    <source>
        <dbReference type="EMBL" id="ANJ28189.1"/>
    </source>
</evidence>
<dbReference type="SUPFAM" id="SSF54637">
    <property type="entry name" value="Thioesterase/thiol ester dehydrase-isomerase"/>
    <property type="match status" value="1"/>
</dbReference>
<dbReference type="InterPro" id="IPR016162">
    <property type="entry name" value="Ald_DH_N"/>
</dbReference>
<dbReference type="Pfam" id="PF01575">
    <property type="entry name" value="MaoC_dehydratas"/>
    <property type="match status" value="1"/>
</dbReference>
<dbReference type="NCBIfam" id="TIGR02278">
    <property type="entry name" value="PaaN-DH"/>
    <property type="match status" value="1"/>
</dbReference>
<dbReference type="InterPro" id="IPR016161">
    <property type="entry name" value="Ald_DH/histidinol_DH"/>
</dbReference>
<dbReference type="Gene3D" id="3.40.309.10">
    <property type="entry name" value="Aldehyde Dehydrogenase, Chain A, domain 2"/>
    <property type="match status" value="1"/>
</dbReference>
<dbReference type="InterPro" id="IPR015590">
    <property type="entry name" value="Aldehyde_DH_dom"/>
</dbReference>
<dbReference type="GO" id="GO:0016620">
    <property type="term" value="F:oxidoreductase activity, acting on the aldehyde or oxo group of donors, NAD or NADP as acceptor"/>
    <property type="evidence" value="ECO:0007669"/>
    <property type="project" value="InterPro"/>
</dbReference>
<evidence type="ECO:0000256" key="3">
    <source>
        <dbReference type="ARBA" id="ARBA00023002"/>
    </source>
</evidence>
<accession>A0A191WJ38</accession>
<feature type="compositionally biased region" description="Low complexity" evidence="4">
    <location>
        <begin position="29"/>
        <end position="45"/>
    </location>
</feature>
<dbReference type="PANTHER" id="PTHR43111:SF1">
    <property type="entry name" value="ALDEHYDE DEHYDROGENASE B-RELATED"/>
    <property type="match status" value="1"/>
</dbReference>
<reference evidence="7 8" key="1">
    <citation type="journal article" date="2016" name="Int. J. Syst. Evol. Microbiol.">
        <title>Agromyces aureus sp. nov., isolated from the rhizosphere of Salix caprea L. grown in a heavy-metal-contaminated soil.</title>
        <authorList>
            <person name="Corretto E."/>
            <person name="Antonielli L."/>
            <person name="Sessitsch A."/>
            <person name="Compant S."/>
            <person name="Gorfer M."/>
            <person name="Kuffner M."/>
            <person name="Brader G."/>
        </authorList>
    </citation>
    <scope>NUCLEOTIDE SEQUENCE [LARGE SCALE GENOMIC DNA]</scope>
    <source>
        <strain evidence="7 8">AR33</strain>
    </source>
</reference>